<evidence type="ECO:0000256" key="6">
    <source>
        <dbReference type="ARBA" id="ARBA00023136"/>
    </source>
</evidence>
<keyword evidence="5" id="KW-0812">Transmembrane</keyword>
<protein>
    <submittedName>
        <fullName evidence="10">TolC family protein</fullName>
    </submittedName>
</protein>
<dbReference type="PANTHER" id="PTHR30026:SF20">
    <property type="entry name" value="OUTER MEMBRANE PROTEIN TOLC"/>
    <property type="match status" value="1"/>
</dbReference>
<evidence type="ECO:0000256" key="5">
    <source>
        <dbReference type="ARBA" id="ARBA00022692"/>
    </source>
</evidence>
<dbReference type="EMBL" id="DWZD01000013">
    <property type="protein sequence ID" value="HJA78291.1"/>
    <property type="molecule type" value="Genomic_DNA"/>
</dbReference>
<dbReference type="AlphaFoldDB" id="A0A9D2HJV0"/>
<dbReference type="InterPro" id="IPR051906">
    <property type="entry name" value="TolC-like"/>
</dbReference>
<dbReference type="PANTHER" id="PTHR30026">
    <property type="entry name" value="OUTER MEMBRANE PROTEIN TOLC"/>
    <property type="match status" value="1"/>
</dbReference>
<reference evidence="10" key="2">
    <citation type="submission" date="2021-04" db="EMBL/GenBank/DDBJ databases">
        <authorList>
            <person name="Gilroy R."/>
        </authorList>
    </citation>
    <scope>NUCLEOTIDE SEQUENCE</scope>
    <source>
        <strain evidence="10">5032</strain>
    </source>
</reference>
<evidence type="ECO:0000256" key="3">
    <source>
        <dbReference type="ARBA" id="ARBA00022448"/>
    </source>
</evidence>
<accession>A0A9D2HJV0</accession>
<comment type="subcellular location">
    <subcellularLocation>
        <location evidence="1">Cell outer membrane</location>
    </subcellularLocation>
</comment>
<feature type="region of interest" description="Disordered" evidence="9">
    <location>
        <begin position="92"/>
        <end position="113"/>
    </location>
</feature>
<evidence type="ECO:0000313" key="10">
    <source>
        <dbReference type="EMBL" id="HJA78291.1"/>
    </source>
</evidence>
<keyword evidence="7" id="KW-0998">Cell outer membrane</keyword>
<dbReference type="GO" id="GO:1990281">
    <property type="term" value="C:efflux pump complex"/>
    <property type="evidence" value="ECO:0007669"/>
    <property type="project" value="TreeGrafter"/>
</dbReference>
<feature type="compositionally biased region" description="Low complexity" evidence="9">
    <location>
        <begin position="490"/>
        <end position="527"/>
    </location>
</feature>
<sequence length="527" mass="57503">MHALHPQHACFAFRGPGLCHCFVILVSLLLLAGDLAPAQAASARDRVNEALQAPIFRGQRRPEPRPDGHPSGQAVTMSDAVLRALAHNPSLGATEAASRASEEGRKSARGQFGPSLSLSYQAYKQERESSPSTSSARTPRLGTWSMGVDISQPLFQGFRLLAQYQKAALQAESDRAALRQAELNMTGEVQKAFLTYLQAEENVRSEQDALARLRDQLRITQAFYDVGLRPRLDVLQAEVDVSNAENLLIQAENTRDTTLAQLNTLVGLPVTSRVRYSGKLAHVPFSRSLEQCLAAAYRQRPDLYIAAKTVAIAGKSQQEVQSEYYPRIEAYYNVSRQGNTLDLQRSGENGSSTQVWEVGVSATWDVFQWGTTYYADKQYGWLVTKTRYEEEQLKLDVGYEIKSRLLDVREAEKRIVVGLKSVDQATEAYHVALAQYQEQVGTNFDVLNASANLTAAQASLTGARADYLTALSQLYVAMGEYRPDLMHPEAAPATPPTASGGHAAAPSSAAGARPGAPAAPDAPRARP</sequence>
<dbReference type="GO" id="GO:0015562">
    <property type="term" value="F:efflux transmembrane transporter activity"/>
    <property type="evidence" value="ECO:0007669"/>
    <property type="project" value="InterPro"/>
</dbReference>
<organism evidence="10 11">
    <name type="scientific">Candidatus Desulfovibrio intestinavium</name>
    <dbReference type="NCBI Taxonomy" id="2838534"/>
    <lineage>
        <taxon>Bacteria</taxon>
        <taxon>Pseudomonadati</taxon>
        <taxon>Thermodesulfobacteriota</taxon>
        <taxon>Desulfovibrionia</taxon>
        <taxon>Desulfovibrionales</taxon>
        <taxon>Desulfovibrionaceae</taxon>
        <taxon>Desulfovibrio</taxon>
    </lineage>
</organism>
<evidence type="ECO:0000256" key="1">
    <source>
        <dbReference type="ARBA" id="ARBA00004442"/>
    </source>
</evidence>
<dbReference type="InterPro" id="IPR003423">
    <property type="entry name" value="OMP_efflux"/>
</dbReference>
<keyword evidence="6" id="KW-0472">Membrane</keyword>
<dbReference type="SUPFAM" id="SSF56954">
    <property type="entry name" value="Outer membrane efflux proteins (OEP)"/>
    <property type="match status" value="1"/>
</dbReference>
<evidence type="ECO:0000313" key="11">
    <source>
        <dbReference type="Proteomes" id="UP000823821"/>
    </source>
</evidence>
<dbReference type="GO" id="GO:0009279">
    <property type="term" value="C:cell outer membrane"/>
    <property type="evidence" value="ECO:0007669"/>
    <property type="project" value="UniProtKB-SubCell"/>
</dbReference>
<dbReference type="Gene3D" id="1.20.1600.10">
    <property type="entry name" value="Outer membrane efflux proteins (OEP)"/>
    <property type="match status" value="1"/>
</dbReference>
<feature type="coiled-coil region" evidence="8">
    <location>
        <begin position="161"/>
        <end position="254"/>
    </location>
</feature>
<comment type="caution">
    <text evidence="10">The sequence shown here is derived from an EMBL/GenBank/DDBJ whole genome shotgun (WGS) entry which is preliminary data.</text>
</comment>
<comment type="similarity">
    <text evidence="2">Belongs to the outer membrane factor (OMF) (TC 1.B.17) family.</text>
</comment>
<feature type="region of interest" description="Disordered" evidence="9">
    <location>
        <begin position="53"/>
        <end position="74"/>
    </location>
</feature>
<dbReference type="GO" id="GO:0015288">
    <property type="term" value="F:porin activity"/>
    <property type="evidence" value="ECO:0007669"/>
    <property type="project" value="TreeGrafter"/>
</dbReference>
<evidence type="ECO:0000256" key="8">
    <source>
        <dbReference type="SAM" id="Coils"/>
    </source>
</evidence>
<proteinExistence type="inferred from homology"/>
<keyword evidence="4" id="KW-1134">Transmembrane beta strand</keyword>
<name>A0A9D2HJV0_9BACT</name>
<keyword evidence="3" id="KW-0813">Transport</keyword>
<reference evidence="10" key="1">
    <citation type="journal article" date="2021" name="PeerJ">
        <title>Extensive microbial diversity within the chicken gut microbiome revealed by metagenomics and culture.</title>
        <authorList>
            <person name="Gilroy R."/>
            <person name="Ravi A."/>
            <person name="Getino M."/>
            <person name="Pursley I."/>
            <person name="Horton D.L."/>
            <person name="Alikhan N.F."/>
            <person name="Baker D."/>
            <person name="Gharbi K."/>
            <person name="Hall N."/>
            <person name="Watson M."/>
            <person name="Adriaenssens E.M."/>
            <person name="Foster-Nyarko E."/>
            <person name="Jarju S."/>
            <person name="Secka A."/>
            <person name="Antonio M."/>
            <person name="Oren A."/>
            <person name="Chaudhuri R.R."/>
            <person name="La Ragione R."/>
            <person name="Hildebrand F."/>
            <person name="Pallen M.J."/>
        </authorList>
    </citation>
    <scope>NUCLEOTIDE SEQUENCE</scope>
    <source>
        <strain evidence="10">5032</strain>
    </source>
</reference>
<evidence type="ECO:0000256" key="4">
    <source>
        <dbReference type="ARBA" id="ARBA00022452"/>
    </source>
</evidence>
<dbReference type="Proteomes" id="UP000823821">
    <property type="component" value="Unassembled WGS sequence"/>
</dbReference>
<evidence type="ECO:0000256" key="2">
    <source>
        <dbReference type="ARBA" id="ARBA00007613"/>
    </source>
</evidence>
<feature type="region of interest" description="Disordered" evidence="9">
    <location>
        <begin position="487"/>
        <end position="527"/>
    </location>
</feature>
<gene>
    <name evidence="10" type="ORF">H9784_01785</name>
</gene>
<evidence type="ECO:0000256" key="7">
    <source>
        <dbReference type="ARBA" id="ARBA00023237"/>
    </source>
</evidence>
<keyword evidence="8" id="KW-0175">Coiled coil</keyword>
<evidence type="ECO:0000256" key="9">
    <source>
        <dbReference type="SAM" id="MobiDB-lite"/>
    </source>
</evidence>
<dbReference type="Pfam" id="PF02321">
    <property type="entry name" value="OEP"/>
    <property type="match status" value="2"/>
</dbReference>